<dbReference type="KEGG" id="mah:MEALZ_0301"/>
<evidence type="ECO:0000313" key="2">
    <source>
        <dbReference type="Proteomes" id="UP000008315"/>
    </source>
</evidence>
<evidence type="ECO:0008006" key="3">
    <source>
        <dbReference type="Google" id="ProtNLM"/>
    </source>
</evidence>
<proteinExistence type="predicted"/>
<dbReference type="Proteomes" id="UP000008315">
    <property type="component" value="Chromosome"/>
</dbReference>
<dbReference type="STRING" id="1091494.MEALZ_0301"/>
<dbReference type="PATRIC" id="fig|271065.3.peg.309"/>
<protein>
    <recommendedName>
        <fullName evidence="3">DUF2442 domain-containing protein</fullName>
    </recommendedName>
</protein>
<organism evidence="1 2">
    <name type="scientific">Methylotuvimicrobium alcaliphilum (strain DSM 19304 / NCIMB 14124 / VKM B-2133 / 20Z)</name>
    <name type="common">Methylomicrobium alcaliphilum</name>
    <dbReference type="NCBI Taxonomy" id="1091494"/>
    <lineage>
        <taxon>Bacteria</taxon>
        <taxon>Pseudomonadati</taxon>
        <taxon>Pseudomonadota</taxon>
        <taxon>Gammaproteobacteria</taxon>
        <taxon>Methylococcales</taxon>
        <taxon>Methylococcaceae</taxon>
        <taxon>Methylotuvimicrobium</taxon>
    </lineage>
</organism>
<dbReference type="InterPro" id="IPR036782">
    <property type="entry name" value="NE0471-like_N"/>
</dbReference>
<reference evidence="2" key="1">
    <citation type="journal article" date="2012" name="J. Bacteriol.">
        <title>Genome sequence of the haloalkaliphilic methanotrophic bacterium Methylomicrobium alcaliphilum 20Z.</title>
        <authorList>
            <person name="Vuilleumier S."/>
            <person name="Khmelenina V.N."/>
            <person name="Bringel F."/>
            <person name="Reshetnikov A.S."/>
            <person name="Lajus A."/>
            <person name="Mangenot S."/>
            <person name="Rouy Z."/>
            <person name="Op den Camp H.J."/>
            <person name="Jetten M.S."/>
            <person name="Dispirito A.A."/>
            <person name="Dunfield P."/>
            <person name="Klotz M.G."/>
            <person name="Semrau J.D."/>
            <person name="Stein L.Y."/>
            <person name="Barbe V."/>
            <person name="Medigue C."/>
            <person name="Trotsenko Y.A."/>
            <person name="Kalyuzhnaya M.G."/>
        </authorList>
    </citation>
    <scope>NUCLEOTIDE SEQUENCE [LARGE SCALE GENOMIC DNA]</scope>
    <source>
        <strain evidence="2">DSM 19304 / NCIMB 14124 / VKM B-2133 / 20Z</strain>
    </source>
</reference>
<sequence>MNPCVKTVQVTDDYSLILQFTDGSRGVYDCKPLLDFGVFKELRDKPYFKRAAVEHGTVVWPHEQDICPDTLYLDSVKLENAT</sequence>
<dbReference type="HOGENOM" id="CLU_153045_4_1_6"/>
<accession>G4SWT5</accession>
<dbReference type="Gene3D" id="3.30.2020.10">
    <property type="entry name" value="NE0471-like N-terminal domain"/>
    <property type="match status" value="1"/>
</dbReference>
<dbReference type="SUPFAM" id="SSF143880">
    <property type="entry name" value="NE0471 N-terminal domain-like"/>
    <property type="match status" value="1"/>
</dbReference>
<name>G4SWT5_META2</name>
<dbReference type="Pfam" id="PF10387">
    <property type="entry name" value="DUF2442"/>
    <property type="match status" value="1"/>
</dbReference>
<evidence type="ECO:0000313" key="1">
    <source>
        <dbReference type="EMBL" id="CCE22001.1"/>
    </source>
</evidence>
<dbReference type="InterPro" id="IPR018841">
    <property type="entry name" value="DUF2442"/>
</dbReference>
<dbReference type="EMBL" id="FO082060">
    <property type="protein sequence ID" value="CCE22001.1"/>
    <property type="molecule type" value="Genomic_DNA"/>
</dbReference>
<gene>
    <name evidence="1" type="ordered locus">MEALZ_0301</name>
</gene>
<dbReference type="RefSeq" id="WP_014146810.1">
    <property type="nucleotide sequence ID" value="NC_016112.1"/>
</dbReference>
<keyword evidence="2" id="KW-1185">Reference proteome</keyword>
<dbReference type="AlphaFoldDB" id="G4SWT5"/>